<feature type="region of interest" description="Disordered" evidence="7">
    <location>
        <begin position="436"/>
        <end position="475"/>
    </location>
</feature>
<dbReference type="EMBL" id="JAODAN010000009">
    <property type="protein sequence ID" value="KAK1921961.1"/>
    <property type="molecule type" value="Genomic_DNA"/>
</dbReference>
<feature type="transmembrane region" description="Helical" evidence="8">
    <location>
        <begin position="104"/>
        <end position="123"/>
    </location>
</feature>
<dbReference type="Pfam" id="PF01435">
    <property type="entry name" value="Peptidase_M48"/>
    <property type="match status" value="1"/>
</dbReference>
<organism evidence="10 11">
    <name type="scientific">Papiliotrema laurentii</name>
    <name type="common">Cryptococcus laurentii</name>
    <dbReference type="NCBI Taxonomy" id="5418"/>
    <lineage>
        <taxon>Eukaryota</taxon>
        <taxon>Fungi</taxon>
        <taxon>Dikarya</taxon>
        <taxon>Basidiomycota</taxon>
        <taxon>Agaricomycotina</taxon>
        <taxon>Tremellomycetes</taxon>
        <taxon>Tremellales</taxon>
        <taxon>Rhynchogastremaceae</taxon>
        <taxon>Papiliotrema</taxon>
    </lineage>
</organism>
<evidence type="ECO:0000313" key="10">
    <source>
        <dbReference type="EMBL" id="KAK1921961.1"/>
    </source>
</evidence>
<evidence type="ECO:0000256" key="5">
    <source>
        <dbReference type="ARBA" id="ARBA00022833"/>
    </source>
</evidence>
<dbReference type="CDD" id="cd07331">
    <property type="entry name" value="M48C_Oma1_like"/>
    <property type="match status" value="1"/>
</dbReference>
<dbReference type="Gene3D" id="3.30.2010.10">
    <property type="entry name" value="Metalloproteases ('zincins'), catalytic domain"/>
    <property type="match status" value="1"/>
</dbReference>
<comment type="caution">
    <text evidence="10">The sequence shown here is derived from an EMBL/GenBank/DDBJ whole genome shotgun (WGS) entry which is preliminary data.</text>
</comment>
<dbReference type="GO" id="GO:0004222">
    <property type="term" value="F:metalloendopeptidase activity"/>
    <property type="evidence" value="ECO:0007669"/>
    <property type="project" value="InterPro"/>
</dbReference>
<dbReference type="PANTHER" id="PTHR22726:SF18">
    <property type="entry name" value="PEPTIDASE M48 DOMAIN-CONTAINING PROTEIN"/>
    <property type="match status" value="1"/>
</dbReference>
<keyword evidence="6" id="KW-0482">Metalloprotease</keyword>
<comment type="cofactor">
    <cofactor evidence="1">
        <name>Zn(2+)</name>
        <dbReference type="ChEBI" id="CHEBI:29105"/>
    </cofactor>
</comment>
<evidence type="ECO:0000256" key="3">
    <source>
        <dbReference type="ARBA" id="ARBA00022723"/>
    </source>
</evidence>
<dbReference type="InterPro" id="IPR051156">
    <property type="entry name" value="Mito/Outer_Membr_Metalloprot"/>
</dbReference>
<protein>
    <submittedName>
        <fullName evidence="10">Peptidase family M48-domain-containing protein</fullName>
    </submittedName>
</protein>
<evidence type="ECO:0000256" key="4">
    <source>
        <dbReference type="ARBA" id="ARBA00022801"/>
    </source>
</evidence>
<reference evidence="10" key="1">
    <citation type="submission" date="2023-02" db="EMBL/GenBank/DDBJ databases">
        <title>Identification and recombinant expression of a fungal hydrolase from Papiliotrema laurentii that hydrolyzes apple cutin and clears colloidal polyester polyurethane.</title>
        <authorList>
            <consortium name="DOE Joint Genome Institute"/>
            <person name="Roman V.A."/>
            <person name="Bojanowski C."/>
            <person name="Crable B.R."/>
            <person name="Wagner D.N."/>
            <person name="Hung C.S."/>
            <person name="Nadeau L.J."/>
            <person name="Schratz L."/>
            <person name="Haridas S."/>
            <person name="Pangilinan J."/>
            <person name="Lipzen A."/>
            <person name="Na H."/>
            <person name="Yan M."/>
            <person name="Ng V."/>
            <person name="Grigoriev I.V."/>
            <person name="Spatafora J.W."/>
            <person name="Barlow D."/>
            <person name="Biffinger J."/>
            <person name="Kelley-Loughnane N."/>
            <person name="Varaljay V.A."/>
            <person name="Crookes-Goodson W.J."/>
        </authorList>
    </citation>
    <scope>NUCLEOTIDE SEQUENCE</scope>
    <source>
        <strain evidence="10">5307AH</strain>
    </source>
</reference>
<evidence type="ECO:0000256" key="2">
    <source>
        <dbReference type="ARBA" id="ARBA00022670"/>
    </source>
</evidence>
<sequence length="475" mass="53780">MKPLPLARIILKPPERSILFRTIVTIPPRPLTAPTSLRPRHSLCPAPSPLTLHRHFHPSKPRQDVFFVALPALKSGLLNVTRVTLLFLPFVFRYKLWKKYKKTSYLLIQIPIFAICIVIALGLDQSPSGRWRLLLMTEHEEIAWSRRKHEEVLKNDGEFLLPPEDPRSQRVARVTSRLVTALEEQQNHVVCDATWRPRSSELSRVMSEREASQGRGIEHRYKPSGVAKSSFIPFRPATSNPMKTYESADWNFYVIDMPQLNAFALPTKDIFVYSGLLKTLPDDDALLAAVLAHEIAHVAERHSVENMGFLNIAAVAFDVLRGISFALTISFPFITDSAGMFINWLNDVVAQRAYSRKLEMEADAVGIDLMAVAGYDPRAALDLWEFMRCVEQDAEAAGQSIGIEDRFALLRTHPTSEDRQRALEKDLDGAMRLWRESKPTRKGQVLQELAKKAPQPDAEADKTKVEGTDKDEKTT</sequence>
<evidence type="ECO:0000259" key="9">
    <source>
        <dbReference type="Pfam" id="PF01435"/>
    </source>
</evidence>
<dbReference type="GO" id="GO:0034982">
    <property type="term" value="P:mitochondrial protein processing"/>
    <property type="evidence" value="ECO:0007669"/>
    <property type="project" value="TreeGrafter"/>
</dbReference>
<keyword evidence="3" id="KW-0479">Metal-binding</keyword>
<keyword evidence="5" id="KW-0862">Zinc</keyword>
<keyword evidence="8" id="KW-1133">Transmembrane helix</keyword>
<proteinExistence type="predicted"/>
<keyword evidence="11" id="KW-1185">Reference proteome</keyword>
<keyword evidence="8" id="KW-0812">Transmembrane</keyword>
<dbReference type="AlphaFoldDB" id="A0AAD9CU47"/>
<evidence type="ECO:0000256" key="6">
    <source>
        <dbReference type="ARBA" id="ARBA00023049"/>
    </source>
</evidence>
<dbReference type="InterPro" id="IPR001915">
    <property type="entry name" value="Peptidase_M48"/>
</dbReference>
<keyword evidence="4" id="KW-0378">Hydrolase</keyword>
<keyword evidence="8" id="KW-0472">Membrane</keyword>
<dbReference type="GO" id="GO:0046872">
    <property type="term" value="F:metal ion binding"/>
    <property type="evidence" value="ECO:0007669"/>
    <property type="project" value="UniProtKB-KW"/>
</dbReference>
<keyword evidence="2" id="KW-0645">Protease</keyword>
<name>A0AAD9CU47_PAPLA</name>
<evidence type="ECO:0000313" key="11">
    <source>
        <dbReference type="Proteomes" id="UP001182556"/>
    </source>
</evidence>
<evidence type="ECO:0000256" key="8">
    <source>
        <dbReference type="SAM" id="Phobius"/>
    </source>
</evidence>
<evidence type="ECO:0000256" key="7">
    <source>
        <dbReference type="SAM" id="MobiDB-lite"/>
    </source>
</evidence>
<gene>
    <name evidence="10" type="ORF">DB88DRAFT_496707</name>
</gene>
<dbReference type="PANTHER" id="PTHR22726">
    <property type="entry name" value="METALLOENDOPEPTIDASE OMA1"/>
    <property type="match status" value="1"/>
</dbReference>
<dbReference type="GO" id="GO:0006515">
    <property type="term" value="P:protein quality control for misfolded or incompletely synthesized proteins"/>
    <property type="evidence" value="ECO:0007669"/>
    <property type="project" value="TreeGrafter"/>
</dbReference>
<feature type="compositionally biased region" description="Basic and acidic residues" evidence="7">
    <location>
        <begin position="459"/>
        <end position="475"/>
    </location>
</feature>
<accession>A0AAD9CU47</accession>
<dbReference type="Proteomes" id="UP001182556">
    <property type="component" value="Unassembled WGS sequence"/>
</dbReference>
<feature type="domain" description="Peptidase M48" evidence="9">
    <location>
        <begin position="247"/>
        <end position="425"/>
    </location>
</feature>
<evidence type="ECO:0000256" key="1">
    <source>
        <dbReference type="ARBA" id="ARBA00001947"/>
    </source>
</evidence>
<dbReference type="GO" id="GO:0005743">
    <property type="term" value="C:mitochondrial inner membrane"/>
    <property type="evidence" value="ECO:0007669"/>
    <property type="project" value="TreeGrafter"/>
</dbReference>